<feature type="compositionally biased region" description="Polar residues" evidence="1">
    <location>
        <begin position="460"/>
        <end position="469"/>
    </location>
</feature>
<organism evidence="3 4">
    <name type="scientific">Grifola frondosa</name>
    <name type="common">Maitake</name>
    <name type="synonym">Polyporus frondosus</name>
    <dbReference type="NCBI Taxonomy" id="5627"/>
    <lineage>
        <taxon>Eukaryota</taxon>
        <taxon>Fungi</taxon>
        <taxon>Dikarya</taxon>
        <taxon>Basidiomycota</taxon>
        <taxon>Agaricomycotina</taxon>
        <taxon>Agaricomycetes</taxon>
        <taxon>Polyporales</taxon>
        <taxon>Grifolaceae</taxon>
        <taxon>Grifola</taxon>
    </lineage>
</organism>
<protein>
    <submittedName>
        <fullName evidence="3">Uncharacterized protein</fullName>
    </submittedName>
</protein>
<feature type="region of interest" description="Disordered" evidence="1">
    <location>
        <begin position="293"/>
        <end position="476"/>
    </location>
</feature>
<dbReference type="EMBL" id="LUGG01000007">
    <property type="protein sequence ID" value="OBZ73293.1"/>
    <property type="molecule type" value="Genomic_DNA"/>
</dbReference>
<feature type="region of interest" description="Disordered" evidence="1">
    <location>
        <begin position="92"/>
        <end position="119"/>
    </location>
</feature>
<feature type="compositionally biased region" description="Low complexity" evidence="1">
    <location>
        <begin position="308"/>
        <end position="319"/>
    </location>
</feature>
<feature type="region of interest" description="Disordered" evidence="1">
    <location>
        <begin position="498"/>
        <end position="530"/>
    </location>
</feature>
<feature type="transmembrane region" description="Helical" evidence="2">
    <location>
        <begin position="57"/>
        <end position="80"/>
    </location>
</feature>
<feature type="compositionally biased region" description="Polar residues" evidence="1">
    <location>
        <begin position="382"/>
        <end position="398"/>
    </location>
</feature>
<accession>A0A1C7M8P6</accession>
<evidence type="ECO:0000313" key="3">
    <source>
        <dbReference type="EMBL" id="OBZ73293.1"/>
    </source>
</evidence>
<gene>
    <name evidence="3" type="ORF">A0H81_06814</name>
</gene>
<proteinExistence type="predicted"/>
<evidence type="ECO:0000256" key="1">
    <source>
        <dbReference type="SAM" id="MobiDB-lite"/>
    </source>
</evidence>
<comment type="caution">
    <text evidence="3">The sequence shown here is derived from an EMBL/GenBank/DDBJ whole genome shotgun (WGS) entry which is preliminary data.</text>
</comment>
<keyword evidence="4" id="KW-1185">Reference proteome</keyword>
<keyword evidence="2" id="KW-1133">Transmembrane helix</keyword>
<sequence length="572" mass="62867">MTSTVVSPSFSPTSTLTSDISSSTSLIHITALPPAASNASFTRERASQSRTTRRFNVVYLAPLFAILGALFGALCTWIFFRWFLCSRTPHTREGSLEPGPRYVPPTEARRIPRKHGSAFSHKSGDSWLARAFPAHHRETHLQVDLWYPLSTSFRSQLPSSLASPDPFEALSDEEDAVPYDTLRHKSIRRGILERLRFGTLLRPHGDYERGQTDIEEDQLRGARPAGFRPGHKRESSDLNVDEMRTPVRALSAASTVGRERSVPLRTSNNPLSPEGPGFRIVVDDLEANNEISAGLSSHHSSPTEERSSWNWNLPWSSSPTKHRTQEDNFTAIPARRGTAERRKSPPPLITSPPLESRLCFGPISPNFGSTPTLDLQMPGQRNVRSVTSATPPVTSASGQKRGKRLRTQKEPPLLPFPSSSNSSPFRNRLKKSATSATPPPASRPTAADSASSDDKDSYMRSPTSASSPPLRSPVERYNARRTALDKVGEIISQSWSQRDLHGDTFPGSPTHFGALASPPISPPGPSRNGPAQMLGVDEDAFTAMSIEQRLEALKAKGFNRCPLCVRPMDIVH</sequence>
<feature type="region of interest" description="Disordered" evidence="1">
    <location>
        <begin position="251"/>
        <end position="276"/>
    </location>
</feature>
<reference evidence="3 4" key="1">
    <citation type="submission" date="2016-03" db="EMBL/GenBank/DDBJ databases">
        <title>Whole genome sequencing of Grifola frondosa 9006-11.</title>
        <authorList>
            <person name="Min B."/>
            <person name="Park H."/>
            <person name="Kim J.-G."/>
            <person name="Cho H."/>
            <person name="Oh Y.-L."/>
            <person name="Kong W.-S."/>
            <person name="Choi I.-G."/>
        </authorList>
    </citation>
    <scope>NUCLEOTIDE SEQUENCE [LARGE SCALE GENOMIC DNA]</scope>
    <source>
        <strain evidence="3 4">9006-11</strain>
    </source>
</reference>
<evidence type="ECO:0000256" key="2">
    <source>
        <dbReference type="SAM" id="Phobius"/>
    </source>
</evidence>
<evidence type="ECO:0000313" key="4">
    <source>
        <dbReference type="Proteomes" id="UP000092993"/>
    </source>
</evidence>
<dbReference type="AlphaFoldDB" id="A0A1C7M8P6"/>
<feature type="compositionally biased region" description="Low complexity" evidence="1">
    <location>
        <begin position="416"/>
        <end position="436"/>
    </location>
</feature>
<keyword evidence="2" id="KW-0812">Transmembrane</keyword>
<dbReference type="OMA" id="GMGIEQR"/>
<dbReference type="Proteomes" id="UP000092993">
    <property type="component" value="Unassembled WGS sequence"/>
</dbReference>
<dbReference type="OrthoDB" id="3269515at2759"/>
<keyword evidence="2" id="KW-0472">Membrane</keyword>
<name>A0A1C7M8P6_GRIFR</name>